<dbReference type="AlphaFoldDB" id="A0A067GI99"/>
<feature type="signal peptide" evidence="1">
    <location>
        <begin position="1"/>
        <end position="15"/>
    </location>
</feature>
<protein>
    <submittedName>
        <fullName evidence="2">Uncharacterized protein</fullName>
    </submittedName>
</protein>
<keyword evidence="1" id="KW-0732">Signal</keyword>
<dbReference type="PANTHER" id="PTHR16057:SF1">
    <property type="entry name" value="PROTEIN LINES HOMOLOG 1"/>
    <property type="match status" value="1"/>
</dbReference>
<gene>
    <name evidence="2" type="ORF">CISIN_1g0060003mg</name>
</gene>
<name>A0A067GI99_CITSI</name>
<accession>A0A067GI99</accession>
<evidence type="ECO:0000256" key="1">
    <source>
        <dbReference type="SAM" id="SignalP"/>
    </source>
</evidence>
<dbReference type="Proteomes" id="UP000027120">
    <property type="component" value="Unassembled WGS sequence"/>
</dbReference>
<dbReference type="PANTHER" id="PTHR16057">
    <property type="entry name" value="WINS1, 2 PROTEIN"/>
    <property type="match status" value="1"/>
</dbReference>
<reference evidence="2 3" key="1">
    <citation type="submission" date="2014-04" db="EMBL/GenBank/DDBJ databases">
        <authorList>
            <consortium name="International Citrus Genome Consortium"/>
            <person name="Gmitter F."/>
            <person name="Chen C."/>
            <person name="Farmerie W."/>
            <person name="Harkins T."/>
            <person name="Desany B."/>
            <person name="Mohiuddin M."/>
            <person name="Kodira C."/>
            <person name="Borodovsky M."/>
            <person name="Lomsadze A."/>
            <person name="Burns P."/>
            <person name="Jenkins J."/>
            <person name="Prochnik S."/>
            <person name="Shu S."/>
            <person name="Chapman J."/>
            <person name="Pitluck S."/>
            <person name="Schmutz J."/>
            <person name="Rokhsar D."/>
        </authorList>
    </citation>
    <scope>NUCLEOTIDE SEQUENCE</scope>
</reference>
<feature type="chain" id="PRO_5011840881" evidence="1">
    <location>
        <begin position="16"/>
        <end position="169"/>
    </location>
</feature>
<feature type="non-terminal residue" evidence="2">
    <location>
        <position position="1"/>
    </location>
</feature>
<sequence>VLMLRLSLQIHLDCCILVSWLQLLHNYFQELLWQPIASPGSVQDDCLEGSPFLLSNSDGEVYNMCSRHLKRQAIFLFLRCCFSLINPREGAKKLCACLTTDSCLNFDPDLECIGRRRGLLELYKWLQGNLHLDVFVDYEMYIENCVNFSLSFLQLFVHECAFNGLWSGM</sequence>
<keyword evidence="3" id="KW-1185">Reference proteome</keyword>
<proteinExistence type="predicted"/>
<evidence type="ECO:0000313" key="2">
    <source>
        <dbReference type="EMBL" id="KDO79359.1"/>
    </source>
</evidence>
<dbReference type="EMBL" id="KK784878">
    <property type="protein sequence ID" value="KDO79358.1"/>
    <property type="molecule type" value="Genomic_DNA"/>
</dbReference>
<dbReference type="InterPro" id="IPR024875">
    <property type="entry name" value="Protein_Lines"/>
</dbReference>
<dbReference type="EMBL" id="KK784878">
    <property type="protein sequence ID" value="KDO79359.1"/>
    <property type="molecule type" value="Genomic_DNA"/>
</dbReference>
<organism evidence="2 3">
    <name type="scientific">Citrus sinensis</name>
    <name type="common">Sweet orange</name>
    <name type="synonym">Citrus aurantium var. sinensis</name>
    <dbReference type="NCBI Taxonomy" id="2711"/>
    <lineage>
        <taxon>Eukaryota</taxon>
        <taxon>Viridiplantae</taxon>
        <taxon>Streptophyta</taxon>
        <taxon>Embryophyta</taxon>
        <taxon>Tracheophyta</taxon>
        <taxon>Spermatophyta</taxon>
        <taxon>Magnoliopsida</taxon>
        <taxon>eudicotyledons</taxon>
        <taxon>Gunneridae</taxon>
        <taxon>Pentapetalae</taxon>
        <taxon>rosids</taxon>
        <taxon>malvids</taxon>
        <taxon>Sapindales</taxon>
        <taxon>Rutaceae</taxon>
        <taxon>Aurantioideae</taxon>
        <taxon>Citrus</taxon>
    </lineage>
</organism>
<evidence type="ECO:0000313" key="3">
    <source>
        <dbReference type="Proteomes" id="UP000027120"/>
    </source>
</evidence>